<protein>
    <submittedName>
        <fullName evidence="1">Uncharacterized protein</fullName>
    </submittedName>
</protein>
<name>A0A6G1HYR0_9PEZI</name>
<dbReference type="Proteomes" id="UP000799640">
    <property type="component" value="Unassembled WGS sequence"/>
</dbReference>
<reference evidence="1" key="1">
    <citation type="journal article" date="2020" name="Stud. Mycol.">
        <title>101 Dothideomycetes genomes: a test case for predicting lifestyles and emergence of pathogens.</title>
        <authorList>
            <person name="Haridas S."/>
            <person name="Albert R."/>
            <person name="Binder M."/>
            <person name="Bloem J."/>
            <person name="Labutti K."/>
            <person name="Salamov A."/>
            <person name="Andreopoulos B."/>
            <person name="Baker S."/>
            <person name="Barry K."/>
            <person name="Bills G."/>
            <person name="Bluhm B."/>
            <person name="Cannon C."/>
            <person name="Castanera R."/>
            <person name="Culley D."/>
            <person name="Daum C."/>
            <person name="Ezra D."/>
            <person name="Gonzalez J."/>
            <person name="Henrissat B."/>
            <person name="Kuo A."/>
            <person name="Liang C."/>
            <person name="Lipzen A."/>
            <person name="Lutzoni F."/>
            <person name="Magnuson J."/>
            <person name="Mondo S."/>
            <person name="Nolan M."/>
            <person name="Ohm R."/>
            <person name="Pangilinan J."/>
            <person name="Park H.-J."/>
            <person name="Ramirez L."/>
            <person name="Alfaro M."/>
            <person name="Sun H."/>
            <person name="Tritt A."/>
            <person name="Yoshinaga Y."/>
            <person name="Zwiers L.-H."/>
            <person name="Turgeon B."/>
            <person name="Goodwin S."/>
            <person name="Spatafora J."/>
            <person name="Crous P."/>
            <person name="Grigoriev I."/>
        </authorList>
    </citation>
    <scope>NUCLEOTIDE SEQUENCE</scope>
    <source>
        <strain evidence="1">CBS 262.69</strain>
    </source>
</reference>
<organism evidence="1 2">
    <name type="scientific">Trichodelitschia bisporula</name>
    <dbReference type="NCBI Taxonomy" id="703511"/>
    <lineage>
        <taxon>Eukaryota</taxon>
        <taxon>Fungi</taxon>
        <taxon>Dikarya</taxon>
        <taxon>Ascomycota</taxon>
        <taxon>Pezizomycotina</taxon>
        <taxon>Dothideomycetes</taxon>
        <taxon>Dothideomycetes incertae sedis</taxon>
        <taxon>Phaeotrichales</taxon>
        <taxon>Phaeotrichaceae</taxon>
        <taxon>Trichodelitschia</taxon>
    </lineage>
</organism>
<dbReference type="AlphaFoldDB" id="A0A6G1HYR0"/>
<dbReference type="EMBL" id="ML996694">
    <property type="protein sequence ID" value="KAF2400875.1"/>
    <property type="molecule type" value="Genomic_DNA"/>
</dbReference>
<keyword evidence="2" id="KW-1185">Reference proteome</keyword>
<sequence>MACNARQPPLLRWIRAATLCYAIIAIFMSEPLLKGITDLLDVCVESFNTVLVHWRAMGCGKPLDGQTLSDLKLETEELFMVLPDFLAELKDEQKATSQGWYDPVIDLLTRCTQSSKELHTRITGLEKRQGTLQDFAELRLAIEGFLKSHVELRSYIRLIERDTQSKSKDPVPSSRVGSTYPT</sequence>
<evidence type="ECO:0000313" key="2">
    <source>
        <dbReference type="Proteomes" id="UP000799640"/>
    </source>
</evidence>
<accession>A0A6G1HYR0</accession>
<gene>
    <name evidence="1" type="ORF">EJ06DRAFT_529969</name>
</gene>
<evidence type="ECO:0000313" key="1">
    <source>
        <dbReference type="EMBL" id="KAF2400875.1"/>
    </source>
</evidence>
<proteinExistence type="predicted"/>